<accession>A0AAE0I3A4</accession>
<dbReference type="Proteomes" id="UP001283341">
    <property type="component" value="Unassembled WGS sequence"/>
</dbReference>
<name>A0AAE0I3A4_9PEZI</name>
<reference evidence="2" key="1">
    <citation type="journal article" date="2023" name="Mol. Phylogenet. Evol.">
        <title>Genome-scale phylogeny and comparative genomics of the fungal order Sordariales.</title>
        <authorList>
            <person name="Hensen N."/>
            <person name="Bonometti L."/>
            <person name="Westerberg I."/>
            <person name="Brannstrom I.O."/>
            <person name="Guillou S."/>
            <person name="Cros-Aarteil S."/>
            <person name="Calhoun S."/>
            <person name="Haridas S."/>
            <person name="Kuo A."/>
            <person name="Mondo S."/>
            <person name="Pangilinan J."/>
            <person name="Riley R."/>
            <person name="LaButti K."/>
            <person name="Andreopoulos B."/>
            <person name="Lipzen A."/>
            <person name="Chen C."/>
            <person name="Yan M."/>
            <person name="Daum C."/>
            <person name="Ng V."/>
            <person name="Clum A."/>
            <person name="Steindorff A."/>
            <person name="Ohm R.A."/>
            <person name="Martin F."/>
            <person name="Silar P."/>
            <person name="Natvig D.O."/>
            <person name="Lalanne C."/>
            <person name="Gautier V."/>
            <person name="Ament-Velasquez S.L."/>
            <person name="Kruys A."/>
            <person name="Hutchinson M.I."/>
            <person name="Powell A.J."/>
            <person name="Barry K."/>
            <person name="Miller A.N."/>
            <person name="Grigoriev I.V."/>
            <person name="Debuchy R."/>
            <person name="Gladieux P."/>
            <person name="Hiltunen Thoren M."/>
            <person name="Johannesson H."/>
        </authorList>
    </citation>
    <scope>NUCLEOTIDE SEQUENCE</scope>
    <source>
        <strain evidence="2">CBS 118394</strain>
    </source>
</reference>
<reference evidence="2" key="2">
    <citation type="submission" date="2023-06" db="EMBL/GenBank/DDBJ databases">
        <authorList>
            <consortium name="Lawrence Berkeley National Laboratory"/>
            <person name="Haridas S."/>
            <person name="Hensen N."/>
            <person name="Bonometti L."/>
            <person name="Westerberg I."/>
            <person name="Brannstrom I.O."/>
            <person name="Guillou S."/>
            <person name="Cros-Aarteil S."/>
            <person name="Calhoun S."/>
            <person name="Kuo A."/>
            <person name="Mondo S."/>
            <person name="Pangilinan J."/>
            <person name="Riley R."/>
            <person name="Labutti K."/>
            <person name="Andreopoulos B."/>
            <person name="Lipzen A."/>
            <person name="Chen C."/>
            <person name="Yanf M."/>
            <person name="Daum C."/>
            <person name="Ng V."/>
            <person name="Clum A."/>
            <person name="Steindorff A."/>
            <person name="Ohm R."/>
            <person name="Martin F."/>
            <person name="Silar P."/>
            <person name="Natvig D."/>
            <person name="Lalanne C."/>
            <person name="Gautier V."/>
            <person name="Ament-Velasquez S.L."/>
            <person name="Kruys A."/>
            <person name="Hutchinson M.I."/>
            <person name="Powell A.J."/>
            <person name="Barry K."/>
            <person name="Miller A.N."/>
            <person name="Grigoriev I.V."/>
            <person name="Debuchy R."/>
            <person name="Gladieux P."/>
            <person name="Thoren M.H."/>
            <person name="Johannesson H."/>
        </authorList>
    </citation>
    <scope>NUCLEOTIDE SEQUENCE</scope>
    <source>
        <strain evidence="2">CBS 118394</strain>
    </source>
</reference>
<dbReference type="AlphaFoldDB" id="A0AAE0I3A4"/>
<gene>
    <name evidence="2" type="ORF">B0H66DRAFT_605106</name>
</gene>
<sequence length="239" mass="24498">MAALLDTWELGIIDVEETAVTEDGNGRLLDAPTETGALELELSTGILLEETSASEIGILLELPAILLLDGPTTSLLDSGALIEALALELTTITTLLETTTTTDEDAEGSLLKDTTAASLLEGPETGALELAGSALLADSEAIIDDEGGILELLGCGAALDDGATTALLETTTTTDEETTSTEDTGAELNDNSVAGTLLEPGARLDDMTTALLLLPEGSEIGTLLELIRLSELDGAVEDS</sequence>
<comment type="caution">
    <text evidence="2">The sequence shown here is derived from an EMBL/GenBank/DDBJ whole genome shotgun (WGS) entry which is preliminary data.</text>
</comment>
<protein>
    <submittedName>
        <fullName evidence="2">Uncharacterized protein</fullName>
    </submittedName>
</protein>
<keyword evidence="3" id="KW-1185">Reference proteome</keyword>
<evidence type="ECO:0000256" key="1">
    <source>
        <dbReference type="SAM" id="MobiDB-lite"/>
    </source>
</evidence>
<evidence type="ECO:0000313" key="3">
    <source>
        <dbReference type="Proteomes" id="UP001283341"/>
    </source>
</evidence>
<feature type="region of interest" description="Disordered" evidence="1">
    <location>
        <begin position="171"/>
        <end position="192"/>
    </location>
</feature>
<evidence type="ECO:0000313" key="2">
    <source>
        <dbReference type="EMBL" id="KAK3316836.1"/>
    </source>
</evidence>
<proteinExistence type="predicted"/>
<dbReference type="EMBL" id="JAUEDM010000005">
    <property type="protein sequence ID" value="KAK3316836.1"/>
    <property type="molecule type" value="Genomic_DNA"/>
</dbReference>
<organism evidence="2 3">
    <name type="scientific">Apodospora peruviana</name>
    <dbReference type="NCBI Taxonomy" id="516989"/>
    <lineage>
        <taxon>Eukaryota</taxon>
        <taxon>Fungi</taxon>
        <taxon>Dikarya</taxon>
        <taxon>Ascomycota</taxon>
        <taxon>Pezizomycotina</taxon>
        <taxon>Sordariomycetes</taxon>
        <taxon>Sordariomycetidae</taxon>
        <taxon>Sordariales</taxon>
        <taxon>Lasiosphaeriaceae</taxon>
        <taxon>Apodospora</taxon>
    </lineage>
</organism>